<feature type="region of interest" description="Disordered" evidence="1">
    <location>
        <begin position="1"/>
        <end position="39"/>
    </location>
</feature>
<evidence type="ECO:0000313" key="2">
    <source>
        <dbReference type="EMBL" id="KAK7051866.1"/>
    </source>
</evidence>
<dbReference type="Proteomes" id="UP001362999">
    <property type="component" value="Unassembled WGS sequence"/>
</dbReference>
<comment type="caution">
    <text evidence="2">The sequence shown here is derived from an EMBL/GenBank/DDBJ whole genome shotgun (WGS) entry which is preliminary data.</text>
</comment>
<proteinExistence type="predicted"/>
<feature type="region of interest" description="Disordered" evidence="1">
    <location>
        <begin position="160"/>
        <end position="179"/>
    </location>
</feature>
<evidence type="ECO:0000313" key="3">
    <source>
        <dbReference type="Proteomes" id="UP001362999"/>
    </source>
</evidence>
<feature type="compositionally biased region" description="Basic and acidic residues" evidence="1">
    <location>
        <begin position="29"/>
        <end position="38"/>
    </location>
</feature>
<evidence type="ECO:0000256" key="1">
    <source>
        <dbReference type="SAM" id="MobiDB-lite"/>
    </source>
</evidence>
<reference evidence="2 3" key="1">
    <citation type="journal article" date="2024" name="J Genomics">
        <title>Draft genome sequencing and assembly of Favolaschia claudopus CIRM-BRFM 2984 isolated from oak limbs.</title>
        <authorList>
            <person name="Navarro D."/>
            <person name="Drula E."/>
            <person name="Chaduli D."/>
            <person name="Cazenave R."/>
            <person name="Ahrendt S."/>
            <person name="Wang J."/>
            <person name="Lipzen A."/>
            <person name="Daum C."/>
            <person name="Barry K."/>
            <person name="Grigoriev I.V."/>
            <person name="Favel A."/>
            <person name="Rosso M.N."/>
            <person name="Martin F."/>
        </authorList>
    </citation>
    <scope>NUCLEOTIDE SEQUENCE [LARGE SCALE GENOMIC DNA]</scope>
    <source>
        <strain evidence="2 3">CIRM-BRFM 2984</strain>
    </source>
</reference>
<accession>A0AAW0DM87</accession>
<keyword evidence="3" id="KW-1185">Reference proteome</keyword>
<protein>
    <submittedName>
        <fullName evidence="2">Uncharacterized protein</fullName>
    </submittedName>
</protein>
<organism evidence="2 3">
    <name type="scientific">Favolaschia claudopus</name>
    <dbReference type="NCBI Taxonomy" id="2862362"/>
    <lineage>
        <taxon>Eukaryota</taxon>
        <taxon>Fungi</taxon>
        <taxon>Dikarya</taxon>
        <taxon>Basidiomycota</taxon>
        <taxon>Agaricomycotina</taxon>
        <taxon>Agaricomycetes</taxon>
        <taxon>Agaricomycetidae</taxon>
        <taxon>Agaricales</taxon>
        <taxon>Marasmiineae</taxon>
        <taxon>Mycenaceae</taxon>
        <taxon>Favolaschia</taxon>
    </lineage>
</organism>
<dbReference type="EMBL" id="JAWWNJ010000007">
    <property type="protein sequence ID" value="KAK7051866.1"/>
    <property type="molecule type" value="Genomic_DNA"/>
</dbReference>
<feature type="compositionally biased region" description="Basic residues" evidence="1">
    <location>
        <begin position="1"/>
        <end position="11"/>
    </location>
</feature>
<name>A0AAW0DM87_9AGAR</name>
<dbReference type="AlphaFoldDB" id="A0AAW0DM87"/>
<sequence>MHGRDRRRRQRPPSSILSDRPRGIQGEAEESKARRGAEVGESQRLVACGVYMRSVGGGGGGGVSEEALREERATTLFQVPDKTVAGGAGDRGRRWDEMDAEAVHGESGHLDTYMHRRRREQRAASVYHDLTASKGAQDVGLWGSAFASVCCVRRRSRRSRHPTRRWAGTSRGEHDLSRRPLDENRCASIGAQSSTPWYWSSARSERVVSVGIPPAGHESQPMPRSMPIEVFSRCLGMSDGGGIVKGESGDDE</sequence>
<gene>
    <name evidence="2" type="ORF">R3P38DRAFT_1630357</name>
</gene>